<organism evidence="12">
    <name type="scientific">Candidatus Kentrum sp. TC</name>
    <dbReference type="NCBI Taxonomy" id="2126339"/>
    <lineage>
        <taxon>Bacteria</taxon>
        <taxon>Pseudomonadati</taxon>
        <taxon>Pseudomonadota</taxon>
        <taxon>Gammaproteobacteria</taxon>
        <taxon>Candidatus Kentrum</taxon>
    </lineage>
</organism>
<feature type="active site" description="Proton acceptor; specific for L-alanine" evidence="8">
    <location>
        <position position="254"/>
    </location>
</feature>
<feature type="modified residue" description="N6-(pyridoxal phosphate)lysine" evidence="8 9">
    <location>
        <position position="33"/>
    </location>
</feature>
<dbReference type="SUPFAM" id="SSF50621">
    <property type="entry name" value="Alanine racemase C-terminal domain-like"/>
    <property type="match status" value="1"/>
</dbReference>
<evidence type="ECO:0000256" key="7">
    <source>
        <dbReference type="ARBA" id="ARBA00037912"/>
    </source>
</evidence>
<keyword evidence="5 8" id="KW-0663">Pyridoxal phosphate</keyword>
<dbReference type="Gene3D" id="2.40.37.10">
    <property type="entry name" value="Lyase, Ornithine Decarboxylase, Chain A, domain 1"/>
    <property type="match status" value="1"/>
</dbReference>
<proteinExistence type="inferred from homology"/>
<dbReference type="PRINTS" id="PR00992">
    <property type="entry name" value="ALARACEMASE"/>
</dbReference>
<feature type="active site" description="Proton acceptor; specific for D-alanine" evidence="8">
    <location>
        <position position="33"/>
    </location>
</feature>
<feature type="domain" description="Alanine racemase C-terminal" evidence="11">
    <location>
        <begin position="233"/>
        <end position="357"/>
    </location>
</feature>
<evidence type="ECO:0000256" key="6">
    <source>
        <dbReference type="ARBA" id="ARBA00023235"/>
    </source>
</evidence>
<gene>
    <name evidence="12" type="ORF">BECKTC1821E_GA0114239_102731</name>
    <name evidence="13" type="ORF">BECKTC1821F_GA0114240_102332</name>
</gene>
<evidence type="ECO:0000313" key="13">
    <source>
        <dbReference type="EMBL" id="VFK58310.1"/>
    </source>
</evidence>
<evidence type="ECO:0000256" key="4">
    <source>
        <dbReference type="ARBA" id="ARBA00013089"/>
    </source>
</evidence>
<dbReference type="InterPro" id="IPR000821">
    <property type="entry name" value="Ala_racemase"/>
</dbReference>
<dbReference type="NCBIfam" id="TIGR00492">
    <property type="entry name" value="alr"/>
    <property type="match status" value="1"/>
</dbReference>
<comment type="catalytic activity">
    <reaction evidence="1 8">
        <text>L-alanine = D-alanine</text>
        <dbReference type="Rhea" id="RHEA:20249"/>
        <dbReference type="ChEBI" id="CHEBI:57416"/>
        <dbReference type="ChEBI" id="CHEBI:57972"/>
        <dbReference type="EC" id="5.1.1.1"/>
    </reaction>
</comment>
<dbReference type="FunFam" id="2.40.37.10:FF:000002">
    <property type="entry name" value="Alanine racemase"/>
    <property type="match status" value="1"/>
</dbReference>
<dbReference type="EMBL" id="CAADFT010000027">
    <property type="protein sequence ID" value="VFK43634.1"/>
    <property type="molecule type" value="Genomic_DNA"/>
</dbReference>
<evidence type="ECO:0000256" key="2">
    <source>
        <dbReference type="ARBA" id="ARBA00001933"/>
    </source>
</evidence>
<dbReference type="EC" id="5.1.1.1" evidence="4 8"/>
<comment type="cofactor">
    <cofactor evidence="2 8 9">
        <name>pyridoxal 5'-phosphate</name>
        <dbReference type="ChEBI" id="CHEBI:597326"/>
    </cofactor>
</comment>
<comment type="pathway">
    <text evidence="7 8">Amino-acid biosynthesis; D-alanine biosynthesis; D-alanine from L-alanine: step 1/1.</text>
</comment>
<reference evidence="12" key="1">
    <citation type="submission" date="2019-02" db="EMBL/GenBank/DDBJ databases">
        <authorList>
            <person name="Gruber-Vodicka R. H."/>
            <person name="Seah K. B. B."/>
        </authorList>
    </citation>
    <scope>NUCLEOTIDE SEQUENCE</scope>
    <source>
        <strain evidence="12">BECK_BZ125</strain>
        <strain evidence="13">BECK_BZ126</strain>
    </source>
</reference>
<comment type="function">
    <text evidence="8">Catalyzes the interconversion of L-alanine and D-alanine. May also act on other amino acids.</text>
</comment>
<dbReference type="SMART" id="SM01005">
    <property type="entry name" value="Ala_racemase_C"/>
    <property type="match status" value="1"/>
</dbReference>
<keyword evidence="6 8" id="KW-0413">Isomerase</keyword>
<evidence type="ECO:0000256" key="5">
    <source>
        <dbReference type="ARBA" id="ARBA00022898"/>
    </source>
</evidence>
<dbReference type="UniPathway" id="UPA00042">
    <property type="reaction ID" value="UER00497"/>
</dbReference>
<evidence type="ECO:0000256" key="3">
    <source>
        <dbReference type="ARBA" id="ARBA00007880"/>
    </source>
</evidence>
<dbReference type="GO" id="GO:0008784">
    <property type="term" value="F:alanine racemase activity"/>
    <property type="evidence" value="ECO:0007669"/>
    <property type="project" value="UniProtKB-UniRule"/>
</dbReference>
<dbReference type="EMBL" id="CAADFW010000023">
    <property type="protein sequence ID" value="VFK58310.1"/>
    <property type="molecule type" value="Genomic_DNA"/>
</dbReference>
<dbReference type="Pfam" id="PF00842">
    <property type="entry name" value="Ala_racemase_C"/>
    <property type="match status" value="1"/>
</dbReference>
<dbReference type="SUPFAM" id="SSF51419">
    <property type="entry name" value="PLP-binding barrel"/>
    <property type="match status" value="1"/>
</dbReference>
<dbReference type="AlphaFoldDB" id="A0A450YQ15"/>
<dbReference type="GO" id="GO:0030632">
    <property type="term" value="P:D-alanine biosynthetic process"/>
    <property type="evidence" value="ECO:0007669"/>
    <property type="project" value="UniProtKB-UniRule"/>
</dbReference>
<evidence type="ECO:0000259" key="11">
    <source>
        <dbReference type="SMART" id="SM01005"/>
    </source>
</evidence>
<dbReference type="CDD" id="cd06827">
    <property type="entry name" value="PLPDE_III_AR_proteobact"/>
    <property type="match status" value="1"/>
</dbReference>
<evidence type="ECO:0000256" key="10">
    <source>
        <dbReference type="PIRSR" id="PIRSR600821-52"/>
    </source>
</evidence>
<name>A0A450YQ15_9GAMM</name>
<protein>
    <recommendedName>
        <fullName evidence="4 8">Alanine racemase</fullName>
        <ecNumber evidence="4 8">5.1.1.1</ecNumber>
    </recommendedName>
</protein>
<sequence length="359" mass="39066">MQAIAHIDSEALRHNLGLVRKLASNTRVLAVIKASGYGHGIMRVARALSGADGFAVTNMEEAIALREAGVSQRILVLEGFFSQGELKAFRRRGIDAVVHHESQVEILERTDVEPMVSVWLKVDTGMHRLGIAPARLKDVRRRLRDCANVAPSVVLMSHLANADDWRNIDAQVQIRYFLSIASDFGLEISIANSAAVLAWPEARVGWVRPGIMLYGISPFAMGKTGVELGFLPAMTLSTHLIAINRISKGQTVGYGGSWTCPEDMPVGVAAIGYGDGYPRHAPSGCPVLVNGRRVPLIGRVSMDMITLDLRTQPGARIGDPVVAWGRELPVEEIARLSETIAYELVCGVTRRVEFVTEDA</sequence>
<evidence type="ECO:0000256" key="8">
    <source>
        <dbReference type="HAMAP-Rule" id="MF_01201"/>
    </source>
</evidence>
<dbReference type="PANTHER" id="PTHR30511:SF4">
    <property type="entry name" value="ALANINE RACEMASE, BIOSYNTHETIC"/>
    <property type="match status" value="1"/>
</dbReference>
<dbReference type="GO" id="GO:0005829">
    <property type="term" value="C:cytosol"/>
    <property type="evidence" value="ECO:0007669"/>
    <property type="project" value="TreeGrafter"/>
</dbReference>
<evidence type="ECO:0000256" key="9">
    <source>
        <dbReference type="PIRSR" id="PIRSR600821-50"/>
    </source>
</evidence>
<dbReference type="Gene3D" id="3.20.20.10">
    <property type="entry name" value="Alanine racemase"/>
    <property type="match status" value="1"/>
</dbReference>
<dbReference type="InterPro" id="IPR011079">
    <property type="entry name" value="Ala_racemase_C"/>
</dbReference>
<evidence type="ECO:0000313" key="12">
    <source>
        <dbReference type="EMBL" id="VFK43634.1"/>
    </source>
</evidence>
<dbReference type="InterPro" id="IPR029066">
    <property type="entry name" value="PLP-binding_barrel"/>
</dbReference>
<feature type="binding site" evidence="8 10">
    <location>
        <position position="128"/>
    </location>
    <ligand>
        <name>substrate</name>
    </ligand>
</feature>
<dbReference type="InterPro" id="IPR009006">
    <property type="entry name" value="Ala_racemase/Decarboxylase_C"/>
</dbReference>
<dbReference type="GO" id="GO:0030170">
    <property type="term" value="F:pyridoxal phosphate binding"/>
    <property type="evidence" value="ECO:0007669"/>
    <property type="project" value="UniProtKB-UniRule"/>
</dbReference>
<dbReference type="HAMAP" id="MF_01201">
    <property type="entry name" value="Ala_racemase"/>
    <property type="match status" value="1"/>
</dbReference>
<dbReference type="PANTHER" id="PTHR30511">
    <property type="entry name" value="ALANINE RACEMASE"/>
    <property type="match status" value="1"/>
</dbReference>
<accession>A0A450YQ15</accession>
<comment type="similarity">
    <text evidence="3 8">Belongs to the alanine racemase family.</text>
</comment>
<dbReference type="FunFam" id="3.20.20.10:FF:000002">
    <property type="entry name" value="Alanine racemase"/>
    <property type="match status" value="1"/>
</dbReference>
<dbReference type="Pfam" id="PF01168">
    <property type="entry name" value="Ala_racemase_N"/>
    <property type="match status" value="1"/>
</dbReference>
<dbReference type="InterPro" id="IPR001608">
    <property type="entry name" value="Ala_racemase_N"/>
</dbReference>
<feature type="binding site" evidence="8 10">
    <location>
        <position position="302"/>
    </location>
    <ligand>
        <name>substrate</name>
    </ligand>
</feature>
<evidence type="ECO:0000256" key="1">
    <source>
        <dbReference type="ARBA" id="ARBA00000316"/>
    </source>
</evidence>